<reference evidence="1 2" key="1">
    <citation type="submission" date="2017-10" db="EMBL/GenBank/DDBJ databases">
        <title>Extensive intraspecific genome diversity in a model arbuscular mycorrhizal fungus.</title>
        <authorList>
            <person name="Chen E.C.H."/>
            <person name="Morin E."/>
            <person name="Baudet D."/>
            <person name="Noel J."/>
            <person name="Ndikumana S."/>
            <person name="Charron P."/>
            <person name="St-Onge C."/>
            <person name="Giorgi J."/>
            <person name="Grigoriev I.V."/>
            <person name="Roux C."/>
            <person name="Martin F.M."/>
            <person name="Corradi N."/>
        </authorList>
    </citation>
    <scope>NUCLEOTIDE SEQUENCE [LARGE SCALE GENOMIC DNA]</scope>
    <source>
        <strain evidence="1 2">A1</strain>
    </source>
</reference>
<reference evidence="1 2" key="2">
    <citation type="submission" date="2017-10" db="EMBL/GenBank/DDBJ databases">
        <title>Genome analyses suggest a sexual origin of heterokaryosis in a supposedly ancient asexual fungus.</title>
        <authorList>
            <person name="Corradi N."/>
            <person name="Sedzielewska K."/>
            <person name="Noel J."/>
            <person name="Charron P."/>
            <person name="Farinelli L."/>
            <person name="Marton T."/>
            <person name="Kruger M."/>
            <person name="Pelin A."/>
            <person name="Brachmann A."/>
            <person name="Corradi N."/>
        </authorList>
    </citation>
    <scope>NUCLEOTIDE SEQUENCE [LARGE SCALE GENOMIC DNA]</scope>
    <source>
        <strain evidence="1 2">A1</strain>
    </source>
</reference>
<protein>
    <submittedName>
        <fullName evidence="1">Uncharacterized protein</fullName>
    </submittedName>
</protein>
<name>A0A2N0R9D3_9GLOM</name>
<accession>A0A2N0R9D3</accession>
<dbReference type="EMBL" id="LLXH01001236">
    <property type="protein sequence ID" value="PKC59914.1"/>
    <property type="molecule type" value="Genomic_DNA"/>
</dbReference>
<evidence type="ECO:0000313" key="2">
    <source>
        <dbReference type="Proteomes" id="UP000232688"/>
    </source>
</evidence>
<evidence type="ECO:0000313" key="1">
    <source>
        <dbReference type="EMBL" id="PKC59914.1"/>
    </source>
</evidence>
<proteinExistence type="predicted"/>
<dbReference type="Proteomes" id="UP000232688">
    <property type="component" value="Unassembled WGS sequence"/>
</dbReference>
<dbReference type="VEuPathDB" id="FungiDB:FUN_020094"/>
<dbReference type="VEuPathDB" id="FungiDB:RhiirA1_468772"/>
<comment type="caution">
    <text evidence="1">The sequence shown here is derived from an EMBL/GenBank/DDBJ whole genome shotgun (WGS) entry which is preliminary data.</text>
</comment>
<sequence length="101" mass="12074">MSEQSENFSSRVFIHNYPTSSRIEAHYQSNGRLYSSYYNIISLGTYPVNPKLTQRSRKDTRQYPIPDNYIVETEFSERNIRCETTLLKPLNFKKYFYDIVL</sequence>
<organism evidence="1 2">
    <name type="scientific">Rhizophagus irregularis</name>
    <dbReference type="NCBI Taxonomy" id="588596"/>
    <lineage>
        <taxon>Eukaryota</taxon>
        <taxon>Fungi</taxon>
        <taxon>Fungi incertae sedis</taxon>
        <taxon>Mucoromycota</taxon>
        <taxon>Glomeromycotina</taxon>
        <taxon>Glomeromycetes</taxon>
        <taxon>Glomerales</taxon>
        <taxon>Glomeraceae</taxon>
        <taxon>Rhizophagus</taxon>
    </lineage>
</organism>
<dbReference type="AlphaFoldDB" id="A0A2N0R9D3"/>
<dbReference type="VEuPathDB" id="FungiDB:RhiirFUN_009596"/>
<gene>
    <name evidence="1" type="ORF">RhiirA1_468772</name>
</gene>